<dbReference type="SUPFAM" id="SSF53756">
    <property type="entry name" value="UDP-Glycosyltransferase/glycogen phosphorylase"/>
    <property type="match status" value="1"/>
</dbReference>
<dbReference type="Proteomes" id="UP000639338">
    <property type="component" value="Unassembled WGS sequence"/>
</dbReference>
<evidence type="ECO:0000256" key="2">
    <source>
        <dbReference type="ARBA" id="ARBA00004922"/>
    </source>
</evidence>
<feature type="transmembrane region" description="Helical" evidence="14">
    <location>
        <begin position="17"/>
        <end position="39"/>
    </location>
</feature>
<dbReference type="Pfam" id="PF00534">
    <property type="entry name" value="Glycos_transf_1"/>
    <property type="match status" value="1"/>
</dbReference>
<dbReference type="OrthoDB" id="2276068at2759"/>
<accession>A0A834XMX5</accession>
<dbReference type="GO" id="GO:0004377">
    <property type="term" value="F:GDP-Man:Man(3)GlcNAc(2)-PP-Dol alpha-1,2-mannosyltransferase activity"/>
    <property type="evidence" value="ECO:0007669"/>
    <property type="project" value="UniProtKB-UniRule"/>
</dbReference>
<feature type="transmembrane region" description="Helical" evidence="14">
    <location>
        <begin position="227"/>
        <end position="248"/>
    </location>
</feature>
<feature type="domain" description="ALG11 mannosyltransferase N-terminal" evidence="16">
    <location>
        <begin position="57"/>
        <end position="261"/>
    </location>
</feature>
<dbReference type="CDD" id="cd03806">
    <property type="entry name" value="GT4_ALG11-like"/>
    <property type="match status" value="1"/>
</dbReference>
<feature type="domain" description="Glycosyl transferase family 1" evidence="15">
    <location>
        <begin position="290"/>
        <end position="461"/>
    </location>
</feature>
<comment type="caution">
    <text evidence="17">The sequence shown here is derived from an EMBL/GenBank/DDBJ whole genome shotgun (WGS) entry which is preliminary data.</text>
</comment>
<comment type="pathway">
    <text evidence="2 14">Protein modification; protein glycosylation.</text>
</comment>
<evidence type="ECO:0000259" key="16">
    <source>
        <dbReference type="Pfam" id="PF15924"/>
    </source>
</evidence>
<comment type="function">
    <text evidence="13">GDP-Man:Man(3)GlcNAc(2)-PP-Dol alpha-1,2-mannosyltransferase that operates in the biosynthetic pathway of dolichol-linked oligosaccharides, the glycan precursors employed in protein asparagine (N)-glycosylation. The assembly of dolichol-linked oligosaccharides begins on the cytosolic side of the endoplasmic reticulum membrane and finishes in its lumen. The sequential addition of sugars to dolichol pyrophosphate produces dolichol-linked oligosaccharides containing fourteen sugars, including two GlcNAcs, nine mannoses and three glucoses. Once assembled, the oligosaccharide is transferred from the lipid to nascent proteins by oligosaccharyltransferases. Catalyzes, on the cytoplasmic face of the endoplasmic reticulum, the addition of the fourth and fifth mannose residues to the dolichol-linked oligosaccharide chain, to produce Man(5)GlcNAc(2)-PP-dolichol core oligosaccharide. Man(5)GlcNAc(2)-PP-dolichol is a substrate for ALG3, the following enzyme in the biosynthetic pathway.</text>
</comment>
<dbReference type="UniPathway" id="UPA00378"/>
<evidence type="ECO:0000259" key="15">
    <source>
        <dbReference type="Pfam" id="PF00534"/>
    </source>
</evidence>
<keyword evidence="9 14" id="KW-0256">Endoplasmic reticulum</keyword>
<keyword evidence="18" id="KW-1185">Reference proteome</keyword>
<dbReference type="AlphaFoldDB" id="A0A834XMX5"/>
<keyword evidence="7 14" id="KW-0808">Transferase</keyword>
<dbReference type="EC" id="2.4.1.131" evidence="4 14"/>
<keyword evidence="6 14" id="KW-0328">Glycosyltransferase</keyword>
<evidence type="ECO:0000256" key="6">
    <source>
        <dbReference type="ARBA" id="ARBA00022676"/>
    </source>
</evidence>
<dbReference type="InterPro" id="IPR001296">
    <property type="entry name" value="Glyco_trans_1"/>
</dbReference>
<comment type="subcellular location">
    <subcellularLocation>
        <location evidence="1">Endoplasmic reticulum membrane</location>
        <topology evidence="1">Single-pass membrane protein</topology>
    </subcellularLocation>
</comment>
<reference evidence="17 18" key="1">
    <citation type="submission" date="2020-08" db="EMBL/GenBank/DDBJ databases">
        <title>Aphidius gifuensis genome sequencing and assembly.</title>
        <authorList>
            <person name="Du Z."/>
        </authorList>
    </citation>
    <scope>NUCLEOTIDE SEQUENCE [LARGE SCALE GENOMIC DNA]</scope>
    <source>
        <strain evidence="17">YNYX2018</strain>
        <tissue evidence="17">Adults</tissue>
    </source>
</reference>
<dbReference type="Pfam" id="PF15924">
    <property type="entry name" value="ALG11_N"/>
    <property type="match status" value="1"/>
</dbReference>
<organism evidence="17 18">
    <name type="scientific">Aphidius gifuensis</name>
    <name type="common">Parasitoid wasp</name>
    <dbReference type="NCBI Taxonomy" id="684658"/>
    <lineage>
        <taxon>Eukaryota</taxon>
        <taxon>Metazoa</taxon>
        <taxon>Ecdysozoa</taxon>
        <taxon>Arthropoda</taxon>
        <taxon>Hexapoda</taxon>
        <taxon>Insecta</taxon>
        <taxon>Pterygota</taxon>
        <taxon>Neoptera</taxon>
        <taxon>Endopterygota</taxon>
        <taxon>Hymenoptera</taxon>
        <taxon>Apocrita</taxon>
        <taxon>Ichneumonoidea</taxon>
        <taxon>Braconidae</taxon>
        <taxon>Aphidiinae</taxon>
        <taxon>Aphidius</taxon>
    </lineage>
</organism>
<name>A0A834XMX5_APHGI</name>
<keyword evidence="8 14" id="KW-0812">Transmembrane</keyword>
<keyword evidence="10 14" id="KW-1133">Transmembrane helix</keyword>
<dbReference type="GO" id="GO:0006487">
    <property type="term" value="P:protein N-linked glycosylation"/>
    <property type="evidence" value="ECO:0007669"/>
    <property type="project" value="TreeGrafter"/>
</dbReference>
<dbReference type="PANTHER" id="PTHR45919:SF1">
    <property type="entry name" value="GDP-MAN:MAN(3)GLCNAC(2)-PP-DOL ALPHA-1,2-MANNOSYLTRANSFERASE"/>
    <property type="match status" value="1"/>
</dbReference>
<evidence type="ECO:0000256" key="7">
    <source>
        <dbReference type="ARBA" id="ARBA00022679"/>
    </source>
</evidence>
<evidence type="ECO:0000313" key="17">
    <source>
        <dbReference type="EMBL" id="KAF7988180.1"/>
    </source>
</evidence>
<evidence type="ECO:0000256" key="5">
    <source>
        <dbReference type="ARBA" id="ARBA00022018"/>
    </source>
</evidence>
<dbReference type="PANTHER" id="PTHR45919">
    <property type="entry name" value="GDP-MAN:MAN(3)GLCNAC(2)-PP-DOL ALPHA-1,2-MANNOSYLTRANSFERASE"/>
    <property type="match status" value="1"/>
</dbReference>
<sequence length="489" mass="56325">MFSIHCIMDTIIKLVSLTLILSTITIICLTIIIPIWIIYWRHVFKNRRKLNKKKNPSIGIFHPYCNAGGGGERVLWSAIEAIQKEYSKVKIIVYTGDLDAHPEKMLNKVKSTFDITLNPIEFIYLHRRKWIEADCYPRLTLLAQSIGSIYLGFEALKSYQPDIFIDTMGYAFTYPLFKYIGGCSIGSYTHYPTISTDMLRHVYRRVESHNNHRTIARNPFLSGAKILYYHLFAILYGLMGSCADIIMVNSSWTEEHINAIWKCPLKTHRVYPPCDIVRLVNLPLLSNAEKGGVIRIISVAQFRPEKNHQLMIRIMYELRSIIKDDLWKNIKLVLVGSCRNDDDKNRVKDMQDLSKYFAVDENVEFKLNLTYNELINEYQMSTIGIHTMWNEHFGISVVECMAAGLITIAHDSGGPRSDIIETQQGSQTGFLAWNAIEYANIIKHIISLSDDDKNNIINAARASVSRFSCETFEREFLRTVAPFFRPKLE</sequence>
<evidence type="ECO:0000256" key="4">
    <source>
        <dbReference type="ARBA" id="ARBA00012645"/>
    </source>
</evidence>
<evidence type="ECO:0000256" key="3">
    <source>
        <dbReference type="ARBA" id="ARBA00009481"/>
    </source>
</evidence>
<evidence type="ECO:0000256" key="14">
    <source>
        <dbReference type="RuleBase" id="RU367051"/>
    </source>
</evidence>
<comment type="catalytic activity">
    <reaction evidence="12 14">
        <text>an alpha-D-Man-(1-&gt;3)-[alpha-D-Man-(1-&gt;6)]-beta-D-Man-(1-&gt;4)-beta-D-GlcNAc-(1-&gt;4)-alpha-D-GlcNAc-diphospho-di-trans,poly-cis-dolichol + 2 GDP-alpha-D-mannose = an alpha-D-Man-(1-&gt;2)-alpha-D-Man-(1-&gt;2)-alpha-D-Man-(1-&gt;3)-[alpha-D-Man-(1-&gt;6)]-beta-D-Man-(1-&gt;4)-beta-D-GlcNAc-(1-&gt;4)-alpha-D-GlcNAc-diphospho-di-trans,poly-cis-dolichol + 2 GDP + 2 H(+)</text>
        <dbReference type="Rhea" id="RHEA:29523"/>
        <dbReference type="Rhea" id="RHEA-COMP:19515"/>
        <dbReference type="Rhea" id="RHEA-COMP:19516"/>
        <dbReference type="ChEBI" id="CHEBI:15378"/>
        <dbReference type="ChEBI" id="CHEBI:57527"/>
        <dbReference type="ChEBI" id="CHEBI:58189"/>
        <dbReference type="ChEBI" id="CHEBI:132511"/>
        <dbReference type="ChEBI" id="CHEBI:132515"/>
        <dbReference type="EC" id="2.4.1.131"/>
    </reaction>
    <physiologicalReaction direction="left-to-right" evidence="12 14">
        <dbReference type="Rhea" id="RHEA:29524"/>
    </physiologicalReaction>
</comment>
<evidence type="ECO:0000256" key="8">
    <source>
        <dbReference type="ARBA" id="ARBA00022692"/>
    </source>
</evidence>
<dbReference type="GO" id="GO:0005789">
    <property type="term" value="C:endoplasmic reticulum membrane"/>
    <property type="evidence" value="ECO:0007669"/>
    <property type="project" value="UniProtKB-SubCell"/>
</dbReference>
<evidence type="ECO:0000256" key="13">
    <source>
        <dbReference type="ARBA" id="ARBA00045128"/>
    </source>
</evidence>
<dbReference type="InterPro" id="IPR031814">
    <property type="entry name" value="ALG11_N"/>
</dbReference>
<dbReference type="InterPro" id="IPR038013">
    <property type="entry name" value="ALG11"/>
</dbReference>
<evidence type="ECO:0000256" key="12">
    <source>
        <dbReference type="ARBA" id="ARBA00045065"/>
    </source>
</evidence>
<evidence type="ECO:0000256" key="9">
    <source>
        <dbReference type="ARBA" id="ARBA00022824"/>
    </source>
</evidence>
<proteinExistence type="inferred from homology"/>
<evidence type="ECO:0000256" key="10">
    <source>
        <dbReference type="ARBA" id="ARBA00022989"/>
    </source>
</evidence>
<comment type="similarity">
    <text evidence="3 14">Belongs to the glycosyltransferase group 1 family. Glycosyltransferase 4 subfamily.</text>
</comment>
<evidence type="ECO:0000256" key="1">
    <source>
        <dbReference type="ARBA" id="ARBA00004389"/>
    </source>
</evidence>
<dbReference type="EMBL" id="JACMRX010000006">
    <property type="protein sequence ID" value="KAF7988180.1"/>
    <property type="molecule type" value="Genomic_DNA"/>
</dbReference>
<dbReference type="Gene3D" id="3.40.50.2000">
    <property type="entry name" value="Glycogen Phosphorylase B"/>
    <property type="match status" value="1"/>
</dbReference>
<gene>
    <name evidence="17" type="ORF">HCN44_007674</name>
</gene>
<protein>
    <recommendedName>
        <fullName evidence="5 14">GDP-Man:Man(3)GlcNAc(2)-PP-Dol alpha-1,2-mannosyltransferase</fullName>
        <ecNumber evidence="4 14">2.4.1.131</ecNumber>
    </recommendedName>
</protein>
<keyword evidence="11 14" id="KW-0472">Membrane</keyword>
<evidence type="ECO:0000313" key="18">
    <source>
        <dbReference type="Proteomes" id="UP000639338"/>
    </source>
</evidence>
<evidence type="ECO:0000256" key="11">
    <source>
        <dbReference type="ARBA" id="ARBA00023136"/>
    </source>
</evidence>